<evidence type="ECO:0008006" key="8">
    <source>
        <dbReference type="Google" id="ProtNLM"/>
    </source>
</evidence>
<evidence type="ECO:0000313" key="6">
    <source>
        <dbReference type="EMBL" id="KAL0945373.1"/>
    </source>
</evidence>
<feature type="transmembrane region" description="Helical" evidence="5">
    <location>
        <begin position="46"/>
        <end position="68"/>
    </location>
</feature>
<feature type="transmembrane region" description="Helical" evidence="5">
    <location>
        <begin position="103"/>
        <end position="122"/>
    </location>
</feature>
<dbReference type="Gene3D" id="1.20.120.1780">
    <property type="entry name" value="UbiA prenyltransferase"/>
    <property type="match status" value="1"/>
</dbReference>
<evidence type="ECO:0000256" key="5">
    <source>
        <dbReference type="SAM" id="Phobius"/>
    </source>
</evidence>
<keyword evidence="7" id="KW-1185">Reference proteome</keyword>
<dbReference type="EMBL" id="JASNQZ010000018">
    <property type="protein sequence ID" value="KAL0945373.1"/>
    <property type="molecule type" value="Genomic_DNA"/>
</dbReference>
<proteinExistence type="predicted"/>
<evidence type="ECO:0000313" key="7">
    <source>
        <dbReference type="Proteomes" id="UP001556367"/>
    </source>
</evidence>
<organism evidence="6 7">
    <name type="scientific">Hohenbuehelia grisea</name>
    <dbReference type="NCBI Taxonomy" id="104357"/>
    <lineage>
        <taxon>Eukaryota</taxon>
        <taxon>Fungi</taxon>
        <taxon>Dikarya</taxon>
        <taxon>Basidiomycota</taxon>
        <taxon>Agaricomycotina</taxon>
        <taxon>Agaricomycetes</taxon>
        <taxon>Agaricomycetidae</taxon>
        <taxon>Agaricales</taxon>
        <taxon>Pleurotineae</taxon>
        <taxon>Pleurotaceae</taxon>
        <taxon>Hohenbuehelia</taxon>
    </lineage>
</organism>
<feature type="transmembrane region" description="Helical" evidence="5">
    <location>
        <begin position="215"/>
        <end position="233"/>
    </location>
</feature>
<dbReference type="PANTHER" id="PTHR42723:SF1">
    <property type="entry name" value="CHLOROPHYLL SYNTHASE, CHLOROPLASTIC"/>
    <property type="match status" value="1"/>
</dbReference>
<keyword evidence="3 5" id="KW-1133">Transmembrane helix</keyword>
<evidence type="ECO:0000256" key="1">
    <source>
        <dbReference type="ARBA" id="ARBA00004141"/>
    </source>
</evidence>
<reference evidence="7" key="1">
    <citation type="submission" date="2024-06" db="EMBL/GenBank/DDBJ databases">
        <title>Multi-omics analyses provide insights into the biosynthesis of the anticancer antibiotic pleurotin in Hohenbuehelia grisea.</title>
        <authorList>
            <person name="Weaver J.A."/>
            <person name="Alberti F."/>
        </authorList>
    </citation>
    <scope>NUCLEOTIDE SEQUENCE [LARGE SCALE GENOMIC DNA]</scope>
    <source>
        <strain evidence="7">T-177</strain>
    </source>
</reference>
<dbReference type="Pfam" id="PF01040">
    <property type="entry name" value="UbiA"/>
    <property type="match status" value="1"/>
</dbReference>
<gene>
    <name evidence="6" type="ORF">HGRIS_000872</name>
</gene>
<dbReference type="PANTHER" id="PTHR42723">
    <property type="entry name" value="CHLOROPHYLL SYNTHASE"/>
    <property type="match status" value="1"/>
</dbReference>
<dbReference type="InterPro" id="IPR000537">
    <property type="entry name" value="UbiA_prenyltransferase"/>
</dbReference>
<dbReference type="Gene3D" id="1.10.357.140">
    <property type="entry name" value="UbiA prenyltransferase"/>
    <property type="match status" value="1"/>
</dbReference>
<dbReference type="InterPro" id="IPR044878">
    <property type="entry name" value="UbiA_sf"/>
</dbReference>
<comment type="subcellular location">
    <subcellularLocation>
        <location evidence="1">Membrane</location>
        <topology evidence="1">Multi-pass membrane protein</topology>
    </subcellularLocation>
</comment>
<sequence>MAPLSQRSWLSREAQIFLGFTWRDWSTTLIPMSILSLGPARTHGTASYPLIIAYAILFAWVTFFLYFFNLSNQITGVDEDRINKPDRPIPSDLVSLAGAKTRWVITLGGFLALAIWQAQILLETLTWVVNTGLLCLTGYGSHWFTKNAIGMGVGTWALMSGSWKIIAPVTDENQRQIIAIAVWFGILLQIQDLRDLEGDRAIGRKTLPLAIGERAARIVIVLLIPAALVALGLGGVLGMAPLTLGLLHVCLGYRVLKKKGAKYDHKTYMILTYVFCFMIVIMVAQ</sequence>
<protein>
    <recommendedName>
        <fullName evidence="8">UbiA prenyltransferase</fullName>
    </recommendedName>
</protein>
<evidence type="ECO:0000256" key="4">
    <source>
        <dbReference type="ARBA" id="ARBA00023136"/>
    </source>
</evidence>
<keyword evidence="4 5" id="KW-0472">Membrane</keyword>
<evidence type="ECO:0000256" key="3">
    <source>
        <dbReference type="ARBA" id="ARBA00022989"/>
    </source>
</evidence>
<keyword evidence="2 5" id="KW-0812">Transmembrane</keyword>
<dbReference type="CDD" id="cd13965">
    <property type="entry name" value="PT_UbiA_3"/>
    <property type="match status" value="1"/>
</dbReference>
<evidence type="ECO:0000256" key="2">
    <source>
        <dbReference type="ARBA" id="ARBA00022692"/>
    </source>
</evidence>
<name>A0ABR3IPZ9_9AGAR</name>
<feature type="transmembrane region" description="Helical" evidence="5">
    <location>
        <begin position="268"/>
        <end position="284"/>
    </location>
</feature>
<comment type="caution">
    <text evidence="6">The sequence shown here is derived from an EMBL/GenBank/DDBJ whole genome shotgun (WGS) entry which is preliminary data.</text>
</comment>
<dbReference type="Proteomes" id="UP001556367">
    <property type="component" value="Unassembled WGS sequence"/>
</dbReference>
<dbReference type="InterPro" id="IPR050475">
    <property type="entry name" value="Prenyltransferase_related"/>
</dbReference>
<accession>A0ABR3IPZ9</accession>